<dbReference type="GO" id="GO:0004888">
    <property type="term" value="F:transmembrane signaling receptor activity"/>
    <property type="evidence" value="ECO:0007669"/>
    <property type="project" value="InterPro"/>
</dbReference>
<dbReference type="InterPro" id="IPR006201">
    <property type="entry name" value="Neur_channel"/>
</dbReference>
<feature type="signal peptide" evidence="12">
    <location>
        <begin position="1"/>
        <end position="19"/>
    </location>
</feature>
<evidence type="ECO:0000259" key="14">
    <source>
        <dbReference type="Pfam" id="PF02932"/>
    </source>
</evidence>
<keyword evidence="9 11" id="KW-0472">Membrane</keyword>
<evidence type="ECO:0008006" key="17">
    <source>
        <dbReference type="Google" id="ProtNLM"/>
    </source>
</evidence>
<dbReference type="InterPro" id="IPR006029">
    <property type="entry name" value="Neurotrans-gated_channel_TM"/>
</dbReference>
<keyword evidence="5 11" id="KW-0812">Transmembrane</keyword>
<dbReference type="EMBL" id="BTSY01000004">
    <property type="protein sequence ID" value="GMT25455.1"/>
    <property type="molecule type" value="Genomic_DNA"/>
</dbReference>
<evidence type="ECO:0000256" key="2">
    <source>
        <dbReference type="ARBA" id="ARBA00004236"/>
    </source>
</evidence>
<evidence type="ECO:0000256" key="12">
    <source>
        <dbReference type="SAM" id="SignalP"/>
    </source>
</evidence>
<evidence type="ECO:0000259" key="13">
    <source>
        <dbReference type="Pfam" id="PF02931"/>
    </source>
</evidence>
<organism evidence="15 16">
    <name type="scientific">Pristionchus fissidentatus</name>
    <dbReference type="NCBI Taxonomy" id="1538716"/>
    <lineage>
        <taxon>Eukaryota</taxon>
        <taxon>Metazoa</taxon>
        <taxon>Ecdysozoa</taxon>
        <taxon>Nematoda</taxon>
        <taxon>Chromadorea</taxon>
        <taxon>Rhabditida</taxon>
        <taxon>Rhabditina</taxon>
        <taxon>Diplogasteromorpha</taxon>
        <taxon>Diplogasteroidea</taxon>
        <taxon>Neodiplogasteridae</taxon>
        <taxon>Pristionchus</taxon>
    </lineage>
</organism>
<reference evidence="15" key="1">
    <citation type="submission" date="2023-10" db="EMBL/GenBank/DDBJ databases">
        <title>Genome assembly of Pristionchus species.</title>
        <authorList>
            <person name="Yoshida K."/>
            <person name="Sommer R.J."/>
        </authorList>
    </citation>
    <scope>NUCLEOTIDE SEQUENCE</scope>
    <source>
        <strain evidence="15">RS5133</strain>
    </source>
</reference>
<evidence type="ECO:0000256" key="5">
    <source>
        <dbReference type="ARBA" id="ARBA00022692"/>
    </source>
</evidence>
<evidence type="ECO:0000256" key="10">
    <source>
        <dbReference type="ARBA" id="ARBA00023303"/>
    </source>
</evidence>
<evidence type="ECO:0000256" key="1">
    <source>
        <dbReference type="ARBA" id="ARBA00004141"/>
    </source>
</evidence>
<dbReference type="GO" id="GO:0005230">
    <property type="term" value="F:extracellular ligand-gated monoatomic ion channel activity"/>
    <property type="evidence" value="ECO:0007669"/>
    <property type="project" value="InterPro"/>
</dbReference>
<name>A0AAV5W528_9BILA</name>
<evidence type="ECO:0000256" key="3">
    <source>
        <dbReference type="ARBA" id="ARBA00022448"/>
    </source>
</evidence>
<keyword evidence="3" id="KW-0813">Transport</keyword>
<keyword evidence="4" id="KW-1003">Cell membrane</keyword>
<keyword evidence="6 12" id="KW-0732">Signal</keyword>
<evidence type="ECO:0000256" key="11">
    <source>
        <dbReference type="SAM" id="Phobius"/>
    </source>
</evidence>
<dbReference type="Proteomes" id="UP001432322">
    <property type="component" value="Unassembled WGS sequence"/>
</dbReference>
<feature type="transmembrane region" description="Helical" evidence="11">
    <location>
        <begin position="267"/>
        <end position="287"/>
    </location>
</feature>
<dbReference type="Gene3D" id="1.20.58.390">
    <property type="entry name" value="Neurotransmitter-gated ion-channel transmembrane domain"/>
    <property type="match status" value="1"/>
</dbReference>
<evidence type="ECO:0000313" key="16">
    <source>
        <dbReference type="Proteomes" id="UP001432322"/>
    </source>
</evidence>
<dbReference type="SUPFAM" id="SSF63712">
    <property type="entry name" value="Nicotinic receptor ligand binding domain-like"/>
    <property type="match status" value="1"/>
</dbReference>
<feature type="transmembrane region" description="Helical" evidence="11">
    <location>
        <begin position="355"/>
        <end position="376"/>
    </location>
</feature>
<feature type="transmembrane region" description="Helical" evidence="11">
    <location>
        <begin position="236"/>
        <end position="255"/>
    </location>
</feature>
<dbReference type="Pfam" id="PF02931">
    <property type="entry name" value="Neur_chan_LBD"/>
    <property type="match status" value="1"/>
</dbReference>
<dbReference type="AlphaFoldDB" id="A0AAV5W528"/>
<evidence type="ECO:0000313" key="15">
    <source>
        <dbReference type="EMBL" id="GMT25455.1"/>
    </source>
</evidence>
<comment type="subcellular location">
    <subcellularLocation>
        <location evidence="2">Cell membrane</location>
    </subcellularLocation>
    <subcellularLocation>
        <location evidence="1">Membrane</location>
        <topology evidence="1">Multi-pass membrane protein</topology>
    </subcellularLocation>
</comment>
<dbReference type="InterPro" id="IPR006028">
    <property type="entry name" value="GABAA/Glycine_rcpt"/>
</dbReference>
<dbReference type="InterPro" id="IPR038050">
    <property type="entry name" value="Neuro_actylchol_rec"/>
</dbReference>
<keyword evidence="10" id="KW-0407">Ion channel</keyword>
<comment type="caution">
    <text evidence="15">The sequence shown here is derived from an EMBL/GenBank/DDBJ whole genome shotgun (WGS) entry which is preliminary data.</text>
</comment>
<protein>
    <recommendedName>
        <fullName evidence="17">Transmembrane ion channel</fullName>
    </recommendedName>
</protein>
<dbReference type="Pfam" id="PF02932">
    <property type="entry name" value="Neur_chan_memb"/>
    <property type="match status" value="1"/>
</dbReference>
<accession>A0AAV5W528</accession>
<dbReference type="PANTHER" id="PTHR18945">
    <property type="entry name" value="NEUROTRANSMITTER GATED ION CHANNEL"/>
    <property type="match status" value="1"/>
</dbReference>
<dbReference type="GO" id="GO:0005886">
    <property type="term" value="C:plasma membrane"/>
    <property type="evidence" value="ECO:0007669"/>
    <property type="project" value="UniProtKB-SubCell"/>
</dbReference>
<feature type="transmembrane region" description="Helical" evidence="11">
    <location>
        <begin position="299"/>
        <end position="319"/>
    </location>
</feature>
<keyword evidence="7 11" id="KW-1133">Transmembrane helix</keyword>
<proteinExistence type="predicted"/>
<dbReference type="InterPro" id="IPR036734">
    <property type="entry name" value="Neur_chan_lig-bd_sf"/>
</dbReference>
<dbReference type="PRINTS" id="PR00253">
    <property type="entry name" value="GABAARECEPTR"/>
</dbReference>
<evidence type="ECO:0000256" key="6">
    <source>
        <dbReference type="ARBA" id="ARBA00022729"/>
    </source>
</evidence>
<feature type="domain" description="Neurotransmitter-gated ion-channel transmembrane" evidence="14">
    <location>
        <begin position="245"/>
        <end position="321"/>
    </location>
</feature>
<evidence type="ECO:0000256" key="9">
    <source>
        <dbReference type="ARBA" id="ARBA00023136"/>
    </source>
</evidence>
<feature type="chain" id="PRO_5043842936" description="Transmembrane ion channel" evidence="12">
    <location>
        <begin position="20"/>
        <end position="377"/>
    </location>
</feature>
<evidence type="ECO:0000256" key="8">
    <source>
        <dbReference type="ARBA" id="ARBA00023065"/>
    </source>
</evidence>
<keyword evidence="16" id="KW-1185">Reference proteome</keyword>
<evidence type="ECO:0000256" key="4">
    <source>
        <dbReference type="ARBA" id="ARBA00022475"/>
    </source>
</evidence>
<keyword evidence="8" id="KW-0406">Ion transport</keyword>
<sequence>MERLTFTFILFALFRCVYGEKISTSETVHNLLKDYAKSLPASTGEQLPLEIEINLALSHVSVNDASNNFELQCFLRQYWRESRFVFDEKSGTAQLRGEQIHRIWRPDTEFLREKWTGSSSSPGDRTLLQLRHDGELRQSQLHRVTLAGDFHFEKFPFDTQRLKISVFSPSYTIDEIEFKWHEPAFLFEVEDLNGKLAPGFTVTDFTKRDCTFMTSETGIHSCLELTIIARRNYEPFIIRIFSPICTLVLVSFFSFFLDPHKFQTARVLLPAMLLIAITFFTNDLRSIIPETNYVKAIDIWLGTCVATVFAVLVQSIIVVGQSKKAELKVCGSAEPLIPKNGSNLFSNNSCSSIDYFSKVAFLLFFFIFSVSLFVLYA</sequence>
<evidence type="ECO:0000256" key="7">
    <source>
        <dbReference type="ARBA" id="ARBA00022989"/>
    </source>
</evidence>
<dbReference type="SUPFAM" id="SSF90112">
    <property type="entry name" value="Neurotransmitter-gated ion-channel transmembrane pore"/>
    <property type="match status" value="1"/>
</dbReference>
<feature type="domain" description="Neurotransmitter-gated ion-channel ligand-binding" evidence="13">
    <location>
        <begin position="26"/>
        <end position="194"/>
    </location>
</feature>
<gene>
    <name evidence="15" type="ORF">PFISCL1PPCAC_16752</name>
</gene>
<dbReference type="InterPro" id="IPR006202">
    <property type="entry name" value="Neur_chan_lig-bd"/>
</dbReference>
<dbReference type="InterPro" id="IPR036719">
    <property type="entry name" value="Neuro-gated_channel_TM_sf"/>
</dbReference>
<dbReference type="Gene3D" id="2.70.170.10">
    <property type="entry name" value="Neurotransmitter-gated ion-channel ligand-binding domain"/>
    <property type="match status" value="1"/>
</dbReference>